<keyword evidence="2 5" id="KW-0436">Ligase</keyword>
<dbReference type="FunFam" id="3.40.50.12780:FF:000003">
    <property type="entry name" value="Long-chain-fatty-acid--CoA ligase FadD"/>
    <property type="match status" value="1"/>
</dbReference>
<name>A0A367R9E8_9NOSO</name>
<evidence type="ECO:0000259" key="4">
    <source>
        <dbReference type="Pfam" id="PF13193"/>
    </source>
</evidence>
<evidence type="ECO:0000256" key="1">
    <source>
        <dbReference type="ARBA" id="ARBA00006432"/>
    </source>
</evidence>
<feature type="domain" description="AMP-binding enzyme C-terminal" evidence="4">
    <location>
        <begin position="412"/>
        <end position="487"/>
    </location>
</feature>
<dbReference type="InterPro" id="IPR045851">
    <property type="entry name" value="AMP-bd_C_sf"/>
</dbReference>
<dbReference type="GO" id="GO:0016405">
    <property type="term" value="F:CoA-ligase activity"/>
    <property type="evidence" value="ECO:0007669"/>
    <property type="project" value="TreeGrafter"/>
</dbReference>
<gene>
    <name evidence="5" type="ORF">A6770_19015</name>
</gene>
<comment type="similarity">
    <text evidence="1">Belongs to the ATP-dependent AMP-binding enzyme family.</text>
</comment>
<dbReference type="EMBL" id="LXQD01000205">
    <property type="protein sequence ID" value="RCJ32500.1"/>
    <property type="molecule type" value="Genomic_DNA"/>
</dbReference>
<feature type="domain" description="AMP-dependent synthetase/ligase" evidence="3">
    <location>
        <begin position="14"/>
        <end position="362"/>
    </location>
</feature>
<dbReference type="PROSITE" id="PS00455">
    <property type="entry name" value="AMP_BINDING"/>
    <property type="match status" value="1"/>
</dbReference>
<evidence type="ECO:0000313" key="6">
    <source>
        <dbReference type="Proteomes" id="UP000252107"/>
    </source>
</evidence>
<dbReference type="Gene3D" id="3.40.50.12780">
    <property type="entry name" value="N-terminal domain of ligase-like"/>
    <property type="match status" value="1"/>
</dbReference>
<dbReference type="InterPro" id="IPR000873">
    <property type="entry name" value="AMP-dep_synth/lig_dom"/>
</dbReference>
<dbReference type="InterPro" id="IPR025110">
    <property type="entry name" value="AMP-bd_C"/>
</dbReference>
<dbReference type="Gene3D" id="3.30.300.30">
    <property type="match status" value="1"/>
</dbReference>
<organism evidence="5 6">
    <name type="scientific">Nostoc minutum NIES-26</name>
    <dbReference type="NCBI Taxonomy" id="1844469"/>
    <lineage>
        <taxon>Bacteria</taxon>
        <taxon>Bacillati</taxon>
        <taxon>Cyanobacteriota</taxon>
        <taxon>Cyanophyceae</taxon>
        <taxon>Nostocales</taxon>
        <taxon>Nostocaceae</taxon>
        <taxon>Nostoc</taxon>
    </lineage>
</organism>
<comment type="caution">
    <text evidence="5">The sequence shown here is derived from an EMBL/GenBank/DDBJ whole genome shotgun (WGS) entry which is preliminary data.</text>
</comment>
<proteinExistence type="inferred from homology"/>
<dbReference type="Proteomes" id="UP000252107">
    <property type="component" value="Unassembled WGS sequence"/>
</dbReference>
<dbReference type="NCBIfam" id="NF004837">
    <property type="entry name" value="PRK06187.1"/>
    <property type="match status" value="1"/>
</dbReference>
<dbReference type="InterPro" id="IPR020845">
    <property type="entry name" value="AMP-binding_CS"/>
</dbReference>
<protein>
    <submittedName>
        <fullName evidence="5">Long-chain fatty acid--CoA ligase</fullName>
    </submittedName>
</protein>
<evidence type="ECO:0000259" key="3">
    <source>
        <dbReference type="Pfam" id="PF00501"/>
    </source>
</evidence>
<dbReference type="InterPro" id="IPR042099">
    <property type="entry name" value="ANL_N_sf"/>
</dbReference>
<accession>A0A367R9E8</accession>
<keyword evidence="6" id="KW-1185">Reference proteome</keyword>
<dbReference type="FunFam" id="3.30.300.30:FF:000008">
    <property type="entry name" value="2,3-dihydroxybenzoate-AMP ligase"/>
    <property type="match status" value="1"/>
</dbReference>
<dbReference type="SUPFAM" id="SSF56801">
    <property type="entry name" value="Acetyl-CoA synthetase-like"/>
    <property type="match status" value="1"/>
</dbReference>
<dbReference type="Pfam" id="PF00501">
    <property type="entry name" value="AMP-binding"/>
    <property type="match status" value="1"/>
</dbReference>
<reference evidence="5" key="1">
    <citation type="submission" date="2016-04" db="EMBL/GenBank/DDBJ databases">
        <authorList>
            <person name="Tabuchi Yagui T.R."/>
        </authorList>
    </citation>
    <scope>NUCLEOTIDE SEQUENCE [LARGE SCALE GENOMIC DNA]</scope>
    <source>
        <strain evidence="5">NIES-26</strain>
    </source>
</reference>
<dbReference type="PANTHER" id="PTHR24096">
    <property type="entry name" value="LONG-CHAIN-FATTY-ACID--COA LIGASE"/>
    <property type="match status" value="1"/>
</dbReference>
<evidence type="ECO:0000256" key="2">
    <source>
        <dbReference type="ARBA" id="ARBA00022598"/>
    </source>
</evidence>
<evidence type="ECO:0000313" key="5">
    <source>
        <dbReference type="EMBL" id="RCJ32500.1"/>
    </source>
</evidence>
<dbReference type="AlphaFoldDB" id="A0A367R9E8"/>
<dbReference type="PANTHER" id="PTHR24096:SF149">
    <property type="entry name" value="AMP-BINDING DOMAIN-CONTAINING PROTEIN-RELATED"/>
    <property type="match status" value="1"/>
</dbReference>
<dbReference type="CDD" id="cd05936">
    <property type="entry name" value="FC-FACS_FadD_like"/>
    <property type="match status" value="1"/>
</dbReference>
<sequence>MNIAQNVELGCYLFPNKPALIFEEESFTYKDLNERANRVANGLRSLGIRRGERVALFLPNIPEFVFSYLGILKIGAIAVSVNVMLKSDEVSYILNDCAAKVIITTESQSEYVQEADLIALQHILITEGTAKKGISLTELMAKASPEAHAVEMARHAPASILYTSGTTGFPKGATLSHGNVLFNSYSANCCYRIQKSDRLLLYLPLFHCFGQNAILNASLSACATLILQRRFDLEQVLKTITVHQVTMLFGVPTVFIKLLNMDTSDCNLKNIRYYFSAAAPMPSEVAQRWYQKYGIVIHEGYGLTETSPFAAYNHNLKYKLGSVGTSIANVEIKIVDGNGYEVQAGELGEIVIKGPNVMLGYWNRPFETAEVIKNGWFHTGDIGRMDEEGFFYIVDRLKDMIIFSGFKVYPTEVENIIYQHPAVAEVAVYGVDDRLKGEIVKANIVLKTGHPITEQQIIDFCYQKMAAYKIPRVIKFVDSIPKNSTGKVLKRVLRQESTVVSSRDAINRVCTGSSCQ</sequence>
<dbReference type="Pfam" id="PF13193">
    <property type="entry name" value="AMP-binding_C"/>
    <property type="match status" value="1"/>
</dbReference>